<keyword evidence="9" id="KW-0472">Membrane</keyword>
<proteinExistence type="predicted"/>
<dbReference type="EC" id="2.7.11.1" evidence="1"/>
<protein>
    <recommendedName>
        <fullName evidence="1">non-specific serine/threonine protein kinase</fullName>
        <ecNumber evidence="1">2.7.11.1</ecNumber>
    </recommendedName>
</protein>
<dbReference type="CDD" id="cd14014">
    <property type="entry name" value="STKc_PknB_like"/>
    <property type="match status" value="1"/>
</dbReference>
<dbReference type="GO" id="GO:0004674">
    <property type="term" value="F:protein serine/threonine kinase activity"/>
    <property type="evidence" value="ECO:0007669"/>
    <property type="project" value="UniProtKB-KW"/>
</dbReference>
<feature type="binding site" evidence="7">
    <location>
        <position position="41"/>
    </location>
    <ligand>
        <name>ATP</name>
        <dbReference type="ChEBI" id="CHEBI:30616"/>
    </ligand>
</feature>
<dbReference type="InterPro" id="IPR017441">
    <property type="entry name" value="Protein_kinase_ATP_BS"/>
</dbReference>
<accession>A0A326UA49</accession>
<evidence type="ECO:0000313" key="12">
    <source>
        <dbReference type="Proteomes" id="UP000248806"/>
    </source>
</evidence>
<feature type="compositionally biased region" description="Basic and acidic residues" evidence="8">
    <location>
        <begin position="370"/>
        <end position="379"/>
    </location>
</feature>
<keyword evidence="6 7" id="KW-0067">ATP-binding</keyword>
<dbReference type="InterPro" id="IPR010496">
    <property type="entry name" value="AL/BT2_dom"/>
</dbReference>
<evidence type="ECO:0000256" key="6">
    <source>
        <dbReference type="ARBA" id="ARBA00022840"/>
    </source>
</evidence>
<organism evidence="11 12">
    <name type="scientific">Thermosporothrix hazakensis</name>
    <dbReference type="NCBI Taxonomy" id="644383"/>
    <lineage>
        <taxon>Bacteria</taxon>
        <taxon>Bacillati</taxon>
        <taxon>Chloroflexota</taxon>
        <taxon>Ktedonobacteria</taxon>
        <taxon>Ktedonobacterales</taxon>
        <taxon>Thermosporotrichaceae</taxon>
        <taxon>Thermosporothrix</taxon>
    </lineage>
</organism>
<dbReference type="InterPro" id="IPR008271">
    <property type="entry name" value="Ser/Thr_kinase_AS"/>
</dbReference>
<keyword evidence="9" id="KW-0812">Transmembrane</keyword>
<dbReference type="Proteomes" id="UP000248806">
    <property type="component" value="Unassembled WGS sequence"/>
</dbReference>
<evidence type="ECO:0000256" key="7">
    <source>
        <dbReference type="PROSITE-ProRule" id="PRU10141"/>
    </source>
</evidence>
<dbReference type="PANTHER" id="PTHR43289:SF6">
    <property type="entry name" value="SERINE_THREONINE-PROTEIN KINASE NEKL-3"/>
    <property type="match status" value="1"/>
</dbReference>
<evidence type="ECO:0000256" key="5">
    <source>
        <dbReference type="ARBA" id="ARBA00022777"/>
    </source>
</evidence>
<keyword evidence="5 11" id="KW-0418">Kinase</keyword>
<dbReference type="AlphaFoldDB" id="A0A326UA49"/>
<dbReference type="FunFam" id="1.10.510.10:FF:000021">
    <property type="entry name" value="Serine/threonine protein kinase"/>
    <property type="match status" value="1"/>
</dbReference>
<reference evidence="11 12" key="1">
    <citation type="submission" date="2018-06" db="EMBL/GenBank/DDBJ databases">
        <title>Genomic Encyclopedia of Archaeal and Bacterial Type Strains, Phase II (KMG-II): from individual species to whole genera.</title>
        <authorList>
            <person name="Goeker M."/>
        </authorList>
    </citation>
    <scope>NUCLEOTIDE SEQUENCE [LARGE SCALE GENOMIC DNA]</scope>
    <source>
        <strain evidence="11 12">ATCC BAA-1881</strain>
    </source>
</reference>
<feature type="transmembrane region" description="Helical" evidence="9">
    <location>
        <begin position="325"/>
        <end position="347"/>
    </location>
</feature>
<dbReference type="SUPFAM" id="SSF56112">
    <property type="entry name" value="Protein kinase-like (PK-like)"/>
    <property type="match status" value="1"/>
</dbReference>
<evidence type="ECO:0000256" key="8">
    <source>
        <dbReference type="SAM" id="MobiDB-lite"/>
    </source>
</evidence>
<dbReference type="PANTHER" id="PTHR43289">
    <property type="entry name" value="MITOGEN-ACTIVATED PROTEIN KINASE KINASE KINASE 20-RELATED"/>
    <property type="match status" value="1"/>
</dbReference>
<dbReference type="RefSeq" id="WP_170142432.1">
    <property type="nucleotide sequence ID" value="NZ_BIFX01000001.1"/>
</dbReference>
<dbReference type="InterPro" id="IPR000719">
    <property type="entry name" value="Prot_kinase_dom"/>
</dbReference>
<keyword evidence="2 11" id="KW-0723">Serine/threonine-protein kinase</keyword>
<dbReference type="Pfam" id="PF06439">
    <property type="entry name" value="3keto-disac_hyd"/>
    <property type="match status" value="1"/>
</dbReference>
<gene>
    <name evidence="11" type="ORF">EI42_01506</name>
</gene>
<evidence type="ECO:0000256" key="1">
    <source>
        <dbReference type="ARBA" id="ARBA00012513"/>
    </source>
</evidence>
<name>A0A326UA49_THEHA</name>
<feature type="domain" description="Protein kinase" evidence="10">
    <location>
        <begin position="12"/>
        <end position="271"/>
    </location>
</feature>
<dbReference type="EMBL" id="QKUF01000003">
    <property type="protein sequence ID" value="PZW32961.1"/>
    <property type="molecule type" value="Genomic_DNA"/>
</dbReference>
<dbReference type="SMART" id="SM00220">
    <property type="entry name" value="S_TKc"/>
    <property type="match status" value="1"/>
</dbReference>
<keyword evidence="4 7" id="KW-0547">Nucleotide-binding</keyword>
<evidence type="ECO:0000256" key="9">
    <source>
        <dbReference type="SAM" id="Phobius"/>
    </source>
</evidence>
<dbReference type="Gene3D" id="1.10.510.10">
    <property type="entry name" value="Transferase(Phosphotransferase) domain 1"/>
    <property type="match status" value="1"/>
</dbReference>
<evidence type="ECO:0000256" key="4">
    <source>
        <dbReference type="ARBA" id="ARBA00022741"/>
    </source>
</evidence>
<keyword evidence="3" id="KW-0808">Transferase</keyword>
<evidence type="ECO:0000313" key="11">
    <source>
        <dbReference type="EMBL" id="PZW32961.1"/>
    </source>
</evidence>
<dbReference type="Gene3D" id="2.60.120.560">
    <property type="entry name" value="Exo-inulinase, domain 1"/>
    <property type="match status" value="1"/>
</dbReference>
<evidence type="ECO:0000256" key="3">
    <source>
        <dbReference type="ARBA" id="ARBA00022679"/>
    </source>
</evidence>
<keyword evidence="9" id="KW-1133">Transmembrane helix</keyword>
<dbReference type="Pfam" id="PF00069">
    <property type="entry name" value="Pkinase"/>
    <property type="match status" value="1"/>
</dbReference>
<dbReference type="InterPro" id="IPR011009">
    <property type="entry name" value="Kinase-like_dom_sf"/>
</dbReference>
<evidence type="ECO:0000259" key="10">
    <source>
        <dbReference type="PROSITE" id="PS50011"/>
    </source>
</evidence>
<comment type="caution">
    <text evidence="11">The sequence shown here is derived from an EMBL/GenBank/DDBJ whole genome shotgun (WGS) entry which is preliminary data.</text>
</comment>
<dbReference type="PROSITE" id="PS00107">
    <property type="entry name" value="PROTEIN_KINASE_ATP"/>
    <property type="match status" value="1"/>
</dbReference>
<dbReference type="GO" id="GO:0005524">
    <property type="term" value="F:ATP binding"/>
    <property type="evidence" value="ECO:0007669"/>
    <property type="project" value="UniProtKB-UniRule"/>
</dbReference>
<keyword evidence="12" id="KW-1185">Reference proteome</keyword>
<feature type="region of interest" description="Disordered" evidence="8">
    <location>
        <begin position="352"/>
        <end position="386"/>
    </location>
</feature>
<sequence>MADLEGMTLDRYELRRVIGKGGMAEVYEGYDPRFERKVAIKIFIRNDEEMLNRFIREARVMAALRHPHLIPIYDAGKTTLNGALRHYIVMPLMQGGTLRTRLRKGPLSPMEVRQYLRSIASALDYMHQQGIIHRDIKASNVLLDEQGHCYLADFGIARRATDATQLTSTGFVLGTADYIAPELFDDGRKADALSDLYSLAVLLFEMVTGRLPFESENQLVLVTMHMSKEPPSPRTYVPDLPPQTEQVILKGLEKKPEHRYPSAQALVEAFEQSLQPRPAMVAASGIQEINGQRLVLPAPPPVASSAVQPMHVGAPLRATSSHRRLYILLASFLSVLLILGLLIAVVLTSMQQSPTTGTQSPPPTTGRPPTDADKLKEITSGKPAFSDKLNDSDTEWQWDHNNNCTFKHDGYHVTTGRELVNLSFKGCMENAYQFHDATIMVDMTIAQGEKGGIFVRAQKDGFGNFAGYLFLVDVQGAYQLLYSENFSMKSQVLSKGSITQDFKQGGKNTLQIIAEQNKLSLYVNDIFLETIQHDALSEGTIALYARSDQVGVDADVIYRNLRVYTERGR</sequence>
<dbReference type="Gene3D" id="3.30.200.20">
    <property type="entry name" value="Phosphorylase Kinase, domain 1"/>
    <property type="match status" value="1"/>
</dbReference>
<dbReference type="GO" id="GO:0016787">
    <property type="term" value="F:hydrolase activity"/>
    <property type="evidence" value="ECO:0007669"/>
    <property type="project" value="InterPro"/>
</dbReference>
<dbReference type="PROSITE" id="PS00108">
    <property type="entry name" value="PROTEIN_KINASE_ST"/>
    <property type="match status" value="1"/>
</dbReference>
<evidence type="ECO:0000256" key="2">
    <source>
        <dbReference type="ARBA" id="ARBA00022527"/>
    </source>
</evidence>
<dbReference type="PROSITE" id="PS50011">
    <property type="entry name" value="PROTEIN_KINASE_DOM"/>
    <property type="match status" value="1"/>
</dbReference>